<dbReference type="InterPro" id="IPR008949">
    <property type="entry name" value="Isoprenoid_synthase_dom_sf"/>
</dbReference>
<evidence type="ECO:0000313" key="2">
    <source>
        <dbReference type="Proteomes" id="UP000006352"/>
    </source>
</evidence>
<dbReference type="HOGENOM" id="CLU_037269_6_2_1"/>
<dbReference type="AlphaFoldDB" id="J4GRE9"/>
<dbReference type="InterPro" id="IPR002060">
    <property type="entry name" value="Squ/phyt_synthse"/>
</dbReference>
<organism evidence="1 2">
    <name type="scientific">Fibroporia radiculosa</name>
    <dbReference type="NCBI Taxonomy" id="599839"/>
    <lineage>
        <taxon>Eukaryota</taxon>
        <taxon>Fungi</taxon>
        <taxon>Dikarya</taxon>
        <taxon>Basidiomycota</taxon>
        <taxon>Agaricomycotina</taxon>
        <taxon>Agaricomycetes</taxon>
        <taxon>Polyporales</taxon>
        <taxon>Fibroporiaceae</taxon>
        <taxon>Fibroporia</taxon>
    </lineage>
</organism>
<evidence type="ECO:0000313" key="1">
    <source>
        <dbReference type="EMBL" id="CCM03530.1"/>
    </source>
</evidence>
<dbReference type="GeneID" id="24098441"/>
<dbReference type="Pfam" id="PF00494">
    <property type="entry name" value="SQS_PSY"/>
    <property type="match status" value="1"/>
</dbReference>
<proteinExistence type="predicted"/>
<reference evidence="1 2" key="1">
    <citation type="journal article" date="2012" name="Appl. Environ. Microbiol.">
        <title>Short-read sequencing for genomic analysis of the brown rot fungus Fibroporia radiculosa.</title>
        <authorList>
            <person name="Tang J.D."/>
            <person name="Perkins A.D."/>
            <person name="Sonstegard T.S."/>
            <person name="Schroeder S.G."/>
            <person name="Burgess S.C."/>
            <person name="Diehl S.V."/>
        </authorList>
    </citation>
    <scope>NUCLEOTIDE SEQUENCE [LARGE SCALE GENOMIC DNA]</scope>
    <source>
        <strain evidence="1 2">TFFH 294</strain>
    </source>
</reference>
<dbReference type="Proteomes" id="UP000006352">
    <property type="component" value="Unassembled WGS sequence"/>
</dbReference>
<gene>
    <name evidence="1" type="ORF">FIBRA_05664</name>
</gene>
<protein>
    <recommendedName>
        <fullName evidence="3">Phytoene synthase</fullName>
    </recommendedName>
</protein>
<dbReference type="OrthoDB" id="270318at2759"/>
<dbReference type="SUPFAM" id="SSF48576">
    <property type="entry name" value="Terpenoid synthases"/>
    <property type="match status" value="1"/>
</dbReference>
<keyword evidence="2" id="KW-1185">Reference proteome</keyword>
<dbReference type="EMBL" id="HE797116">
    <property type="protein sequence ID" value="CCM03530.1"/>
    <property type="molecule type" value="Genomic_DNA"/>
</dbReference>
<dbReference type="InParanoid" id="J4GRE9"/>
<dbReference type="Gene3D" id="1.10.600.10">
    <property type="entry name" value="Farnesyl Diphosphate Synthase"/>
    <property type="match status" value="1"/>
</dbReference>
<dbReference type="STRING" id="599839.J4GRE9"/>
<sequence length="328" mass="36778">MQRLLRGSSARQATCDTHSLFGRNLEVRRCMSHNVHEDASLREPIAYCSDLIRKRDYEAFLTSPFWPRDLRAHFIALRAFYVELATVPEAVSNPTIGKMRMQFWRDAVKAIGDGRPPRHPVALALSDACWSGGLPAYHLKRIIDARDAELHTPTHLTLNSLTAHAESTSSTFLYLLLSLLSLTSSSTLSHAASHLGIAQGIATLLRALPYHASQGRMVIPAEITARHGVSQEEVFRRGGHAVGIEDAVFEFATIANDNLLTSKEMFNHAGLDGKIPWRARPAFLSAVSARQYLNRLEAANFDAFDPSLQLRDWKLPWKIWRSYYKGSF</sequence>
<dbReference type="RefSeq" id="XP_012182813.1">
    <property type="nucleotide sequence ID" value="XM_012327423.1"/>
</dbReference>
<evidence type="ECO:0008006" key="3">
    <source>
        <dbReference type="Google" id="ProtNLM"/>
    </source>
</evidence>
<name>J4GRE9_9APHY</name>
<accession>J4GRE9</accession>